<evidence type="ECO:0000313" key="2">
    <source>
        <dbReference type="EMBL" id="MCP2168646.1"/>
    </source>
</evidence>
<dbReference type="AlphaFoldDB" id="A0AAE3GI45"/>
<proteinExistence type="predicted"/>
<organism evidence="2 3">
    <name type="scientific">Goodfellowiella coeruleoviolacea</name>
    <dbReference type="NCBI Taxonomy" id="334858"/>
    <lineage>
        <taxon>Bacteria</taxon>
        <taxon>Bacillati</taxon>
        <taxon>Actinomycetota</taxon>
        <taxon>Actinomycetes</taxon>
        <taxon>Pseudonocardiales</taxon>
        <taxon>Pseudonocardiaceae</taxon>
        <taxon>Goodfellowiella</taxon>
    </lineage>
</organism>
<protein>
    <submittedName>
        <fullName evidence="2">Uncharacterized protein</fullName>
    </submittedName>
</protein>
<evidence type="ECO:0000256" key="1">
    <source>
        <dbReference type="SAM" id="MobiDB-lite"/>
    </source>
</evidence>
<keyword evidence="3" id="KW-1185">Reference proteome</keyword>
<gene>
    <name evidence="2" type="ORF">LX83_005524</name>
</gene>
<feature type="region of interest" description="Disordered" evidence="1">
    <location>
        <begin position="34"/>
        <end position="61"/>
    </location>
</feature>
<reference evidence="2" key="1">
    <citation type="submission" date="2022-06" db="EMBL/GenBank/DDBJ databases">
        <title>Genomic Encyclopedia of Archaeal and Bacterial Type Strains, Phase II (KMG-II): from individual species to whole genera.</title>
        <authorList>
            <person name="Goeker M."/>
        </authorList>
    </citation>
    <scope>NUCLEOTIDE SEQUENCE</scope>
    <source>
        <strain evidence="2">DSM 43935</strain>
    </source>
</reference>
<evidence type="ECO:0000313" key="3">
    <source>
        <dbReference type="Proteomes" id="UP001206128"/>
    </source>
</evidence>
<name>A0AAE3GI45_9PSEU</name>
<accession>A0AAE3GI45</accession>
<comment type="caution">
    <text evidence="2">The sequence shown here is derived from an EMBL/GenBank/DDBJ whole genome shotgun (WGS) entry which is preliminary data.</text>
</comment>
<feature type="compositionally biased region" description="Low complexity" evidence="1">
    <location>
        <begin position="38"/>
        <end position="50"/>
    </location>
</feature>
<sequence>MDGEQLYSIGELAWRTGVSVQAIRFCSGHDGARPRYPPLTLAGAPGPGWSRRADRSDRSDR</sequence>
<dbReference type="Proteomes" id="UP001206128">
    <property type="component" value="Unassembled WGS sequence"/>
</dbReference>
<feature type="compositionally biased region" description="Basic and acidic residues" evidence="1">
    <location>
        <begin position="51"/>
        <end position="61"/>
    </location>
</feature>
<dbReference type="EMBL" id="JAMTCK010000015">
    <property type="protein sequence ID" value="MCP2168646.1"/>
    <property type="molecule type" value="Genomic_DNA"/>
</dbReference>